<reference evidence="11" key="1">
    <citation type="submission" date="2023-05" db="EMBL/GenBank/DDBJ databases">
        <authorList>
            <person name="Zhang X."/>
        </authorList>
    </citation>
    <scope>NUCLEOTIDE SEQUENCE</scope>
    <source>
        <strain evidence="11">BD1B2-1</strain>
    </source>
</reference>
<comment type="caution">
    <text evidence="11">The sequence shown here is derived from an EMBL/GenBank/DDBJ whole genome shotgun (WGS) entry which is preliminary data.</text>
</comment>
<dbReference type="InterPro" id="IPR052052">
    <property type="entry name" value="Polysaccharide_Lyase_9"/>
</dbReference>
<dbReference type="PANTHER" id="PTHR40088">
    <property type="entry name" value="PECTATE LYASE (EUROFUNG)"/>
    <property type="match status" value="1"/>
</dbReference>
<evidence type="ECO:0000313" key="11">
    <source>
        <dbReference type="EMBL" id="MDJ1506538.1"/>
    </source>
</evidence>
<dbReference type="InterPro" id="IPR011459">
    <property type="entry name" value="DUF1565"/>
</dbReference>
<evidence type="ECO:0000256" key="1">
    <source>
        <dbReference type="ARBA" id="ARBA00001913"/>
    </source>
</evidence>
<gene>
    <name evidence="11" type="ORF">QNI22_38160</name>
</gene>
<dbReference type="SUPFAM" id="SSF51126">
    <property type="entry name" value="Pectin lyase-like"/>
    <property type="match status" value="1"/>
</dbReference>
<evidence type="ECO:0000256" key="7">
    <source>
        <dbReference type="ARBA" id="ARBA00023239"/>
    </source>
</evidence>
<dbReference type="InterPro" id="IPR011050">
    <property type="entry name" value="Pectin_lyase_fold/virulence"/>
</dbReference>
<dbReference type="GO" id="GO:0016837">
    <property type="term" value="F:carbon-oxygen lyase activity, acting on polysaccharides"/>
    <property type="evidence" value="ECO:0007669"/>
    <property type="project" value="TreeGrafter"/>
</dbReference>
<evidence type="ECO:0000256" key="8">
    <source>
        <dbReference type="ARBA" id="ARBA00038263"/>
    </source>
</evidence>
<evidence type="ECO:0000256" key="4">
    <source>
        <dbReference type="ARBA" id="ARBA00022723"/>
    </source>
</evidence>
<name>A0AAE3UK71_9BACT</name>
<evidence type="ECO:0000259" key="10">
    <source>
        <dbReference type="Pfam" id="PF07602"/>
    </source>
</evidence>
<sequence>MFTFTIQARKKLKYALAVAITSIFSIPTFATDYYVSTSGSDSNDGSQSRPWRTIAKASQTVPSGSHMIYVAAGTYDEQPMPLKPGVSLQGAGIDQTIIK</sequence>
<keyword evidence="4" id="KW-0479">Metal-binding</keyword>
<evidence type="ECO:0000256" key="6">
    <source>
        <dbReference type="ARBA" id="ARBA00022837"/>
    </source>
</evidence>
<evidence type="ECO:0000256" key="3">
    <source>
        <dbReference type="ARBA" id="ARBA00022525"/>
    </source>
</evidence>
<dbReference type="EMBL" id="JASJOU010000023">
    <property type="protein sequence ID" value="MDJ1506538.1"/>
    <property type="molecule type" value="Genomic_DNA"/>
</dbReference>
<dbReference type="GO" id="GO:0005576">
    <property type="term" value="C:extracellular region"/>
    <property type="evidence" value="ECO:0007669"/>
    <property type="project" value="UniProtKB-SubCell"/>
</dbReference>
<protein>
    <submittedName>
        <fullName evidence="11">DUF1565 domain-containing protein</fullName>
    </submittedName>
</protein>
<evidence type="ECO:0000313" key="12">
    <source>
        <dbReference type="Proteomes" id="UP001232063"/>
    </source>
</evidence>
<accession>A0AAE3UK71</accession>
<dbReference type="Proteomes" id="UP001232063">
    <property type="component" value="Unassembled WGS sequence"/>
</dbReference>
<comment type="similarity">
    <text evidence="8">Belongs to the polysaccharide lyase 9 family.</text>
</comment>
<feature type="non-terminal residue" evidence="11">
    <location>
        <position position="99"/>
    </location>
</feature>
<dbReference type="Pfam" id="PF07602">
    <property type="entry name" value="DUF1565"/>
    <property type="match status" value="1"/>
</dbReference>
<dbReference type="Gene3D" id="2.160.20.10">
    <property type="entry name" value="Single-stranded right-handed beta-helix, Pectin lyase-like"/>
    <property type="match status" value="1"/>
</dbReference>
<feature type="chain" id="PRO_5042012088" evidence="9">
    <location>
        <begin position="31"/>
        <end position="99"/>
    </location>
</feature>
<dbReference type="RefSeq" id="WP_314519528.1">
    <property type="nucleotide sequence ID" value="NZ_JASJOU010000023.1"/>
</dbReference>
<evidence type="ECO:0000256" key="9">
    <source>
        <dbReference type="SAM" id="SignalP"/>
    </source>
</evidence>
<keyword evidence="6" id="KW-0106">Calcium</keyword>
<dbReference type="InterPro" id="IPR012334">
    <property type="entry name" value="Pectin_lyas_fold"/>
</dbReference>
<keyword evidence="3" id="KW-0964">Secreted</keyword>
<comment type="subcellular location">
    <subcellularLocation>
        <location evidence="2">Secreted</location>
    </subcellularLocation>
</comment>
<evidence type="ECO:0000256" key="2">
    <source>
        <dbReference type="ARBA" id="ARBA00004613"/>
    </source>
</evidence>
<proteinExistence type="inferred from homology"/>
<feature type="signal peptide" evidence="9">
    <location>
        <begin position="1"/>
        <end position="30"/>
    </location>
</feature>
<dbReference type="AlphaFoldDB" id="A0AAE3UK71"/>
<organism evidence="11 12">
    <name type="scientific">Xanthocytophaga agilis</name>
    <dbReference type="NCBI Taxonomy" id="3048010"/>
    <lineage>
        <taxon>Bacteria</taxon>
        <taxon>Pseudomonadati</taxon>
        <taxon>Bacteroidota</taxon>
        <taxon>Cytophagia</taxon>
        <taxon>Cytophagales</taxon>
        <taxon>Rhodocytophagaceae</taxon>
        <taxon>Xanthocytophaga</taxon>
    </lineage>
</organism>
<keyword evidence="7" id="KW-0456">Lyase</keyword>
<keyword evidence="12" id="KW-1185">Reference proteome</keyword>
<dbReference type="PANTHER" id="PTHR40088:SF1">
    <property type="entry name" value="PECTATE LYASE PEL9"/>
    <property type="match status" value="1"/>
</dbReference>
<comment type="cofactor">
    <cofactor evidence="1">
        <name>Ca(2+)</name>
        <dbReference type="ChEBI" id="CHEBI:29108"/>
    </cofactor>
</comment>
<keyword evidence="5 9" id="KW-0732">Signal</keyword>
<dbReference type="GO" id="GO:0046872">
    <property type="term" value="F:metal ion binding"/>
    <property type="evidence" value="ECO:0007669"/>
    <property type="project" value="UniProtKB-KW"/>
</dbReference>
<evidence type="ECO:0000256" key="5">
    <source>
        <dbReference type="ARBA" id="ARBA00022729"/>
    </source>
</evidence>
<feature type="domain" description="DUF1565" evidence="10">
    <location>
        <begin position="38"/>
        <end position="90"/>
    </location>
</feature>